<dbReference type="InterPro" id="IPR018062">
    <property type="entry name" value="HTH_AraC-typ_CS"/>
</dbReference>
<dbReference type="OrthoDB" id="9802263at2"/>
<feature type="region of interest" description="Disordered" evidence="4">
    <location>
        <begin position="304"/>
        <end position="324"/>
    </location>
</feature>
<organism evidence="6 7">
    <name type="scientific">Parvibaculum lavamentivorans (strain DS-1 / DSM 13023 / NCIMB 13966)</name>
    <dbReference type="NCBI Taxonomy" id="402881"/>
    <lineage>
        <taxon>Bacteria</taxon>
        <taxon>Pseudomonadati</taxon>
        <taxon>Pseudomonadota</taxon>
        <taxon>Alphaproteobacteria</taxon>
        <taxon>Hyphomicrobiales</taxon>
        <taxon>Parvibaculaceae</taxon>
        <taxon>Parvibaculum</taxon>
    </lineage>
</organism>
<proteinExistence type="predicted"/>
<evidence type="ECO:0000313" key="6">
    <source>
        <dbReference type="EMBL" id="ABS62729.1"/>
    </source>
</evidence>
<dbReference type="Proteomes" id="UP000006377">
    <property type="component" value="Chromosome"/>
</dbReference>
<evidence type="ECO:0000313" key="7">
    <source>
        <dbReference type="Proteomes" id="UP000006377"/>
    </source>
</evidence>
<protein>
    <submittedName>
        <fullName evidence="6">Helix-turn-helix-domain containing protein AraC type</fullName>
    </submittedName>
</protein>
<dbReference type="Pfam" id="PF12852">
    <property type="entry name" value="Cupin_6"/>
    <property type="match status" value="1"/>
</dbReference>
<dbReference type="EMBL" id="CP000774">
    <property type="protein sequence ID" value="ABS62729.1"/>
    <property type="molecule type" value="Genomic_DNA"/>
</dbReference>
<keyword evidence="7" id="KW-1185">Reference proteome</keyword>
<name>A7HS46_PARL1</name>
<evidence type="ECO:0000256" key="2">
    <source>
        <dbReference type="ARBA" id="ARBA00023125"/>
    </source>
</evidence>
<gene>
    <name evidence="6" type="ordered locus">Plav_1108</name>
</gene>
<dbReference type="HOGENOM" id="CLU_000445_81_0_5"/>
<dbReference type="RefSeq" id="WP_012109985.1">
    <property type="nucleotide sequence ID" value="NC_009719.1"/>
</dbReference>
<dbReference type="InterPro" id="IPR050204">
    <property type="entry name" value="AraC_XylS_family_regulators"/>
</dbReference>
<dbReference type="Pfam" id="PF12833">
    <property type="entry name" value="HTH_18"/>
    <property type="match status" value="1"/>
</dbReference>
<dbReference type="eggNOG" id="COG1917">
    <property type="taxonomic scope" value="Bacteria"/>
</dbReference>
<evidence type="ECO:0000259" key="5">
    <source>
        <dbReference type="PROSITE" id="PS01124"/>
    </source>
</evidence>
<evidence type="ECO:0000256" key="1">
    <source>
        <dbReference type="ARBA" id="ARBA00023015"/>
    </source>
</evidence>
<accession>A7HS46</accession>
<keyword evidence="3" id="KW-0804">Transcription</keyword>
<dbReference type="PANTHER" id="PTHR46796:SF13">
    <property type="entry name" value="HTH-TYPE TRANSCRIPTIONAL ACTIVATOR RHAS"/>
    <property type="match status" value="1"/>
</dbReference>
<dbReference type="KEGG" id="pla:Plav_1108"/>
<reference evidence="6 7" key="1">
    <citation type="journal article" date="2011" name="Stand. Genomic Sci.">
        <title>Complete genome sequence of Parvibaculum lavamentivorans type strain (DS-1(T)).</title>
        <authorList>
            <person name="Schleheck D."/>
            <person name="Weiss M."/>
            <person name="Pitluck S."/>
            <person name="Bruce D."/>
            <person name="Land M.L."/>
            <person name="Han S."/>
            <person name="Saunders E."/>
            <person name="Tapia R."/>
            <person name="Detter C."/>
            <person name="Brettin T."/>
            <person name="Han J."/>
            <person name="Woyke T."/>
            <person name="Goodwin L."/>
            <person name="Pennacchio L."/>
            <person name="Nolan M."/>
            <person name="Cook A.M."/>
            <person name="Kjelleberg S."/>
            <person name="Thomas T."/>
        </authorList>
    </citation>
    <scope>NUCLEOTIDE SEQUENCE [LARGE SCALE GENOMIC DNA]</scope>
    <source>
        <strain evidence="7">DS-1 / DSM 13023 / NCIMB 13966</strain>
    </source>
</reference>
<dbReference type="SUPFAM" id="SSF46689">
    <property type="entry name" value="Homeodomain-like"/>
    <property type="match status" value="2"/>
</dbReference>
<dbReference type="InterPro" id="IPR009057">
    <property type="entry name" value="Homeodomain-like_sf"/>
</dbReference>
<dbReference type="InterPro" id="IPR018060">
    <property type="entry name" value="HTH_AraC"/>
</dbReference>
<dbReference type="PRINTS" id="PR00032">
    <property type="entry name" value="HTHARAC"/>
</dbReference>
<dbReference type="GO" id="GO:0043565">
    <property type="term" value="F:sequence-specific DNA binding"/>
    <property type="evidence" value="ECO:0007669"/>
    <property type="project" value="InterPro"/>
</dbReference>
<dbReference type="AlphaFoldDB" id="A7HS46"/>
<dbReference type="PROSITE" id="PS01124">
    <property type="entry name" value="HTH_ARAC_FAMILY_2"/>
    <property type="match status" value="1"/>
</dbReference>
<dbReference type="PROSITE" id="PS00041">
    <property type="entry name" value="HTH_ARAC_FAMILY_1"/>
    <property type="match status" value="1"/>
</dbReference>
<dbReference type="PANTHER" id="PTHR46796">
    <property type="entry name" value="HTH-TYPE TRANSCRIPTIONAL ACTIVATOR RHAS-RELATED"/>
    <property type="match status" value="1"/>
</dbReference>
<dbReference type="InterPro" id="IPR020449">
    <property type="entry name" value="Tscrpt_reg_AraC-type_HTH"/>
</dbReference>
<dbReference type="SMART" id="SM00342">
    <property type="entry name" value="HTH_ARAC"/>
    <property type="match status" value="1"/>
</dbReference>
<dbReference type="GO" id="GO:0003700">
    <property type="term" value="F:DNA-binding transcription factor activity"/>
    <property type="evidence" value="ECO:0007669"/>
    <property type="project" value="InterPro"/>
</dbReference>
<dbReference type="Gene3D" id="1.10.10.60">
    <property type="entry name" value="Homeodomain-like"/>
    <property type="match status" value="2"/>
</dbReference>
<dbReference type="STRING" id="402881.Plav_1108"/>
<keyword evidence="2" id="KW-0238">DNA-binding</keyword>
<dbReference type="InterPro" id="IPR032783">
    <property type="entry name" value="AraC_lig"/>
</dbReference>
<evidence type="ECO:0000256" key="3">
    <source>
        <dbReference type="ARBA" id="ARBA00023163"/>
    </source>
</evidence>
<sequence length="324" mass="35042">MDPLSDVLRSMRLTGGIFLEAEFTAPWSIVSRVEPEDCAPFGYVPRNLIAYHYVEEGELLLQLDGQPDLKAGRGEILLLPQNHPHILASGPGIAAAHSHDLVLPAPDGGLARIVHGGGGARTRIVCGFLGNETPGDTLLSFLPPVLRLDVPEDHTGQWIESTFRFASVALAGGGDRSAVVLGRLAELLFEEAVHRHVASLPEGEKGWLAGLRDPVIGRALALLHGRLDRPWTTDALAAEVGLSRSAFASRFTALVGDPPMRYLGKWRMQLAARRLSDTPDSVARIAFDAGYESEAAFNRAFKRSFGSPPATWRKENTRQGDPAP</sequence>
<evidence type="ECO:0000256" key="4">
    <source>
        <dbReference type="SAM" id="MobiDB-lite"/>
    </source>
</evidence>
<keyword evidence="1" id="KW-0805">Transcription regulation</keyword>
<feature type="domain" description="HTH araC/xylS-type" evidence="5">
    <location>
        <begin position="217"/>
        <end position="315"/>
    </location>
</feature>
<dbReference type="eggNOG" id="COG2207">
    <property type="taxonomic scope" value="Bacteria"/>
</dbReference>